<evidence type="ECO:0000313" key="3">
    <source>
        <dbReference type="EMBL" id="QNP74973.1"/>
    </source>
</evidence>
<protein>
    <recommendedName>
        <fullName evidence="5">Secreted protein/lipoprotein</fullName>
    </recommendedName>
</protein>
<keyword evidence="4" id="KW-1185">Reference proteome</keyword>
<evidence type="ECO:0000256" key="1">
    <source>
        <dbReference type="SAM" id="MobiDB-lite"/>
    </source>
</evidence>
<accession>A0A7H0IQA7</accession>
<dbReference type="EMBL" id="CP060828">
    <property type="protein sequence ID" value="QNP74973.1"/>
    <property type="molecule type" value="Genomic_DNA"/>
</dbReference>
<dbReference type="AlphaFoldDB" id="A0A7H0IQA7"/>
<feature type="chain" id="PRO_5038359913" description="Secreted protein/lipoprotein" evidence="2">
    <location>
        <begin position="20"/>
        <end position="188"/>
    </location>
</feature>
<keyword evidence="2" id="KW-0732">Signal</keyword>
<feature type="region of interest" description="Disordered" evidence="1">
    <location>
        <begin position="23"/>
        <end position="54"/>
    </location>
</feature>
<evidence type="ECO:0000256" key="2">
    <source>
        <dbReference type="SAM" id="SignalP"/>
    </source>
</evidence>
<dbReference type="Proteomes" id="UP000516052">
    <property type="component" value="Chromosome"/>
</dbReference>
<reference evidence="3 4" key="1">
    <citation type="submission" date="2020-08" db="EMBL/GenBank/DDBJ databases">
        <title>A novel species.</title>
        <authorList>
            <person name="Gao J."/>
        </authorList>
    </citation>
    <scope>NUCLEOTIDE SEQUENCE [LARGE SCALE GENOMIC DNA]</scope>
    <source>
        <strain evidence="3 4">CRXT-G-22</strain>
    </source>
</reference>
<evidence type="ECO:0008006" key="5">
    <source>
        <dbReference type="Google" id="ProtNLM"/>
    </source>
</evidence>
<sequence length="188" mass="19205">MVGLRVLTCGFAAAALSVAGCSATGTTGTTPSGRQATTSNPAPGSPSTASPADLARKQASAAYVGMWRDVAEAAKTSDWRSPILSRHATGDALSVISRSMYADHRNGLVAKGAPKTYPKAISADPSAGPTTVMISDCGDSTNWLKYRKDTGELADDTPGGRRAITAEVKKAAGGWKVARFAVEAVGSC</sequence>
<dbReference type="PROSITE" id="PS51257">
    <property type="entry name" value="PROKAR_LIPOPROTEIN"/>
    <property type="match status" value="1"/>
</dbReference>
<organism evidence="3 4">
    <name type="scientific">Streptomyces roseirectus</name>
    <dbReference type="NCBI Taxonomy" id="2768066"/>
    <lineage>
        <taxon>Bacteria</taxon>
        <taxon>Bacillati</taxon>
        <taxon>Actinomycetota</taxon>
        <taxon>Actinomycetes</taxon>
        <taxon>Kitasatosporales</taxon>
        <taxon>Streptomycetaceae</taxon>
        <taxon>Streptomyces</taxon>
    </lineage>
</organism>
<proteinExistence type="predicted"/>
<gene>
    <name evidence="3" type="ORF">IAG44_39875</name>
</gene>
<name>A0A7H0IQA7_9ACTN</name>
<evidence type="ECO:0000313" key="4">
    <source>
        <dbReference type="Proteomes" id="UP000516052"/>
    </source>
</evidence>
<dbReference type="KEGG" id="sroi:IAG44_39875"/>
<feature type="signal peptide" evidence="2">
    <location>
        <begin position="1"/>
        <end position="19"/>
    </location>
</feature>
<feature type="compositionally biased region" description="Low complexity" evidence="1">
    <location>
        <begin position="23"/>
        <end position="52"/>
    </location>
</feature>